<dbReference type="PANTHER" id="PTHR43798:SF33">
    <property type="entry name" value="HYDROLASE, PUTATIVE (AFU_ORTHOLOGUE AFUA_2G14860)-RELATED"/>
    <property type="match status" value="1"/>
</dbReference>
<evidence type="ECO:0000256" key="1">
    <source>
        <dbReference type="ARBA" id="ARBA00022801"/>
    </source>
</evidence>
<name>A0A2N3LJ95_9BACI</name>
<evidence type="ECO:0000259" key="2">
    <source>
        <dbReference type="Pfam" id="PF12146"/>
    </source>
</evidence>
<proteinExistence type="predicted"/>
<dbReference type="PRINTS" id="PR00793">
    <property type="entry name" value="PROAMNOPTASE"/>
</dbReference>
<organism evidence="3 4">
    <name type="scientific">Heyndrickxia camelliae</name>
    <dbReference type="NCBI Taxonomy" id="1707093"/>
    <lineage>
        <taxon>Bacteria</taxon>
        <taxon>Bacillati</taxon>
        <taxon>Bacillota</taxon>
        <taxon>Bacilli</taxon>
        <taxon>Bacillales</taxon>
        <taxon>Bacillaceae</taxon>
        <taxon>Heyndrickxia</taxon>
    </lineage>
</organism>
<dbReference type="Gene3D" id="3.40.50.1820">
    <property type="entry name" value="alpha/beta hydrolase"/>
    <property type="match status" value="1"/>
</dbReference>
<dbReference type="PANTHER" id="PTHR43798">
    <property type="entry name" value="MONOACYLGLYCEROL LIPASE"/>
    <property type="match status" value="1"/>
</dbReference>
<protein>
    <submittedName>
        <fullName evidence="3">Proline iminopeptidase</fullName>
    </submittedName>
</protein>
<dbReference type="InterPro" id="IPR050266">
    <property type="entry name" value="AB_hydrolase_sf"/>
</dbReference>
<comment type="caution">
    <text evidence="3">The sequence shown here is derived from an EMBL/GenBank/DDBJ whole genome shotgun (WGS) entry which is preliminary data.</text>
</comment>
<gene>
    <name evidence="3" type="ORF">CWO92_12975</name>
</gene>
<dbReference type="GO" id="GO:0006508">
    <property type="term" value="P:proteolysis"/>
    <property type="evidence" value="ECO:0007669"/>
    <property type="project" value="InterPro"/>
</dbReference>
<dbReference type="Proteomes" id="UP000233440">
    <property type="component" value="Unassembled WGS sequence"/>
</dbReference>
<keyword evidence="4" id="KW-1185">Reference proteome</keyword>
<keyword evidence="1" id="KW-0378">Hydrolase</keyword>
<dbReference type="AlphaFoldDB" id="A0A2N3LJ95"/>
<evidence type="ECO:0000313" key="4">
    <source>
        <dbReference type="Proteomes" id="UP000233440"/>
    </source>
</evidence>
<sequence length="322" mass="37550">MFRGKAFPINKENSISELFELPLNDIKQWIYIRGEDSTKPILLMVHGGPGASQIGFIRHFQKKLERHFIVVNWDQRGSGMSYSPVIPKESMTIQHFVDDLIVLTEYVRERFKKNKVYLAAHSWGSIIGLLAVQHRPDLFYKYFGIAQIANYLENEKASYHLLLEKAKKQNHKKAIKGLTKIGQPPWTHPKKERILNKYLNLLGGGMSREGRLLKTMIKHVIQGSEYKFHDYHRFLAGQVFSKKALHNELKTVDLKKAIKRVTIPIYFLMGKYDLTVPPKLTEELFQSIDADEKQWIWFENSAHSPLFEEIKKFTDILVEKAR</sequence>
<dbReference type="InterPro" id="IPR029058">
    <property type="entry name" value="AB_hydrolase_fold"/>
</dbReference>
<dbReference type="GO" id="GO:0008233">
    <property type="term" value="F:peptidase activity"/>
    <property type="evidence" value="ECO:0007669"/>
    <property type="project" value="InterPro"/>
</dbReference>
<dbReference type="GO" id="GO:0016020">
    <property type="term" value="C:membrane"/>
    <property type="evidence" value="ECO:0007669"/>
    <property type="project" value="TreeGrafter"/>
</dbReference>
<feature type="domain" description="Serine aminopeptidase S33" evidence="2">
    <location>
        <begin position="38"/>
        <end position="309"/>
    </location>
</feature>
<dbReference type="SUPFAM" id="SSF53474">
    <property type="entry name" value="alpha/beta-Hydrolases"/>
    <property type="match status" value="1"/>
</dbReference>
<reference evidence="3 4" key="1">
    <citation type="submission" date="2017-11" db="EMBL/GenBank/DDBJ databases">
        <title>Bacillus camelliae sp. nov., isolated from pu'er tea.</title>
        <authorList>
            <person name="Niu L."/>
        </authorList>
    </citation>
    <scope>NUCLEOTIDE SEQUENCE [LARGE SCALE GENOMIC DNA]</scope>
    <source>
        <strain evidence="3 4">7578-1</strain>
    </source>
</reference>
<dbReference type="InterPro" id="IPR022742">
    <property type="entry name" value="Hydrolase_4"/>
</dbReference>
<accession>A0A2N3LJ95</accession>
<dbReference type="Pfam" id="PF12146">
    <property type="entry name" value="Hydrolase_4"/>
    <property type="match status" value="1"/>
</dbReference>
<dbReference type="InterPro" id="IPR002410">
    <property type="entry name" value="Peptidase_S33"/>
</dbReference>
<dbReference type="EMBL" id="PIQO01000009">
    <property type="protein sequence ID" value="PKR84619.1"/>
    <property type="molecule type" value="Genomic_DNA"/>
</dbReference>
<evidence type="ECO:0000313" key="3">
    <source>
        <dbReference type="EMBL" id="PKR84619.1"/>
    </source>
</evidence>
<dbReference type="RefSeq" id="WP_101354643.1">
    <property type="nucleotide sequence ID" value="NZ_PIQO01000009.1"/>
</dbReference>
<dbReference type="OrthoDB" id="53505at2"/>